<dbReference type="InterPro" id="IPR029058">
    <property type="entry name" value="AB_hydrolase_fold"/>
</dbReference>
<dbReference type="Gene3D" id="3.40.50.1820">
    <property type="entry name" value="alpha/beta hydrolase"/>
    <property type="match status" value="1"/>
</dbReference>
<comment type="caution">
    <text evidence="4">The sequence shown here is derived from an EMBL/GenBank/DDBJ whole genome shotgun (WGS) entry which is preliminary data.</text>
</comment>
<dbReference type="AlphaFoldDB" id="A0A8H8DBZ0"/>
<evidence type="ECO:0000313" key="5">
    <source>
        <dbReference type="Proteomes" id="UP000669133"/>
    </source>
</evidence>
<keyword evidence="5" id="KW-1185">Reference proteome</keyword>
<feature type="domain" description="AB hydrolase-1" evidence="3">
    <location>
        <begin position="36"/>
        <end position="290"/>
    </location>
</feature>
<accession>A0A8H8DBZ0</accession>
<name>A0A8H8DBZ0_9ASCO</name>
<protein>
    <recommendedName>
        <fullName evidence="3">AB hydrolase-1 domain-containing protein</fullName>
    </recommendedName>
</protein>
<dbReference type="PANTHER" id="PTHR43329">
    <property type="entry name" value="EPOXIDE HYDROLASE"/>
    <property type="match status" value="1"/>
</dbReference>
<reference evidence="4 5" key="1">
    <citation type="submission" date="2020-12" db="EMBL/GenBank/DDBJ databases">
        <title>Effect of drift, selection, and recombination on the evolution of hybrid genomes in Candida yeast pathogens.</title>
        <authorList>
            <person name="Mixao V."/>
            <person name="Ksiezopolska E."/>
            <person name="Saus E."/>
            <person name="Boekhout T."/>
            <person name="Gacser A."/>
            <person name="Gabaldon T."/>
        </authorList>
    </citation>
    <scope>NUCLEOTIDE SEQUENCE [LARGE SCALE GENOMIC DNA]</scope>
    <source>
        <strain evidence="4 5">BP57</strain>
    </source>
</reference>
<evidence type="ECO:0000256" key="2">
    <source>
        <dbReference type="ARBA" id="ARBA00038334"/>
    </source>
</evidence>
<evidence type="ECO:0000256" key="1">
    <source>
        <dbReference type="ARBA" id="ARBA00022801"/>
    </source>
</evidence>
<dbReference type="Pfam" id="PF00561">
    <property type="entry name" value="Abhydrolase_1"/>
    <property type="match status" value="1"/>
</dbReference>
<evidence type="ECO:0000313" key="4">
    <source>
        <dbReference type="EMBL" id="KAG5420953.1"/>
    </source>
</evidence>
<dbReference type="PRINTS" id="PR00412">
    <property type="entry name" value="EPOXHYDRLASE"/>
</dbReference>
<organism evidence="4 5">
    <name type="scientific">Candida metapsilosis</name>
    <dbReference type="NCBI Taxonomy" id="273372"/>
    <lineage>
        <taxon>Eukaryota</taxon>
        <taxon>Fungi</taxon>
        <taxon>Dikarya</taxon>
        <taxon>Ascomycota</taxon>
        <taxon>Saccharomycotina</taxon>
        <taxon>Pichiomycetes</taxon>
        <taxon>Debaryomycetaceae</taxon>
        <taxon>Candida/Lodderomyces clade</taxon>
        <taxon>Candida</taxon>
    </lineage>
</organism>
<dbReference type="InterPro" id="IPR000639">
    <property type="entry name" value="Epox_hydrolase-like"/>
</dbReference>
<comment type="similarity">
    <text evidence="2">Belongs to the AB hydrolase superfamily. Epoxide hydrolase family.</text>
</comment>
<dbReference type="GeneID" id="93648672"/>
<sequence>MSLNQHTIKLHNDGREFTTLSNLPLSAIDAQNFDRVIILIHGFPDSNKTFNKIWPLLLSHFKEKILLIAPTLRGYETSNIGPEEEYMLPYLAGDVKAWIHEVNPQLDKPVHLVAHDWGAMVAFKTASMYPELITSMVTLSIPYLINISVWEMLWYAPEQYYLSSYFITMSFPWLYRPKLTESNDYLTKLWKYTSPGLDVSQDEINEIRERFKNDAIVDGATSYYRHVLRPYSFWKSRWPVDFNKVPTLIVCGEDDGSMSPKLALLEQQKLKKYYPNAQVKILPKVGHFIQREVPELVTGLITDFLDSYR</sequence>
<dbReference type="OrthoDB" id="408373at2759"/>
<dbReference type="InterPro" id="IPR000073">
    <property type="entry name" value="AB_hydrolase_1"/>
</dbReference>
<dbReference type="Proteomes" id="UP000669133">
    <property type="component" value="Unassembled WGS sequence"/>
</dbReference>
<proteinExistence type="inferred from homology"/>
<dbReference type="SUPFAM" id="SSF53474">
    <property type="entry name" value="alpha/beta-Hydrolases"/>
    <property type="match status" value="1"/>
</dbReference>
<dbReference type="GO" id="GO:0016787">
    <property type="term" value="F:hydrolase activity"/>
    <property type="evidence" value="ECO:0007669"/>
    <property type="project" value="UniProtKB-KW"/>
</dbReference>
<gene>
    <name evidence="4" type="ORF">I9W82_000043</name>
</gene>
<dbReference type="RefSeq" id="XP_067550069.1">
    <property type="nucleotide sequence ID" value="XM_067693357.1"/>
</dbReference>
<keyword evidence="1" id="KW-0378">Hydrolase</keyword>
<evidence type="ECO:0000259" key="3">
    <source>
        <dbReference type="Pfam" id="PF00561"/>
    </source>
</evidence>
<dbReference type="EMBL" id="JAEOAQ010000001">
    <property type="protein sequence ID" value="KAG5420953.1"/>
    <property type="molecule type" value="Genomic_DNA"/>
</dbReference>